<reference evidence="1" key="1">
    <citation type="journal article" date="2015" name="Nature">
        <title>Complex archaea that bridge the gap between prokaryotes and eukaryotes.</title>
        <authorList>
            <person name="Spang A."/>
            <person name="Saw J.H."/>
            <person name="Jorgensen S.L."/>
            <person name="Zaremba-Niedzwiedzka K."/>
            <person name="Martijn J."/>
            <person name="Lind A.E."/>
            <person name="van Eijk R."/>
            <person name="Schleper C."/>
            <person name="Guy L."/>
            <person name="Ettema T.J."/>
        </authorList>
    </citation>
    <scope>NUCLEOTIDE SEQUENCE</scope>
</reference>
<dbReference type="AlphaFoldDB" id="A0A0F9CWK3"/>
<evidence type="ECO:0000313" key="1">
    <source>
        <dbReference type="EMBL" id="KKL45801.1"/>
    </source>
</evidence>
<feature type="non-terminal residue" evidence="1">
    <location>
        <position position="1"/>
    </location>
</feature>
<proteinExistence type="predicted"/>
<protein>
    <submittedName>
        <fullName evidence="1">Uncharacterized protein</fullName>
    </submittedName>
</protein>
<accession>A0A0F9CWK3</accession>
<comment type="caution">
    <text evidence="1">The sequence shown here is derived from an EMBL/GenBank/DDBJ whole genome shotgun (WGS) entry which is preliminary data.</text>
</comment>
<organism evidence="1">
    <name type="scientific">marine sediment metagenome</name>
    <dbReference type="NCBI Taxonomy" id="412755"/>
    <lineage>
        <taxon>unclassified sequences</taxon>
        <taxon>metagenomes</taxon>
        <taxon>ecological metagenomes</taxon>
    </lineage>
</organism>
<sequence>LPLQRVLHLEPTMLLLASLAQVLVQAVALRRLTFKED</sequence>
<gene>
    <name evidence="1" type="ORF">LCGC14_2352030</name>
</gene>
<dbReference type="EMBL" id="LAZR01034260">
    <property type="protein sequence ID" value="KKL45801.1"/>
    <property type="molecule type" value="Genomic_DNA"/>
</dbReference>
<name>A0A0F9CWK3_9ZZZZ</name>